<feature type="domain" description="EGF-like" evidence="22">
    <location>
        <begin position="372"/>
        <end position="404"/>
    </location>
</feature>
<dbReference type="GO" id="GO:0030246">
    <property type="term" value="F:carbohydrate binding"/>
    <property type="evidence" value="ECO:0007669"/>
    <property type="project" value="UniProtKB-KW"/>
</dbReference>
<dbReference type="InterPro" id="IPR016186">
    <property type="entry name" value="C-type_lectin-like/link_sf"/>
</dbReference>
<keyword evidence="6 19" id="KW-0245">EGF-like domain</keyword>
<dbReference type="InterPro" id="IPR049883">
    <property type="entry name" value="NOTCH1_EGF-like"/>
</dbReference>
<evidence type="ECO:0000259" key="23">
    <source>
        <dbReference type="PROSITE" id="PS50041"/>
    </source>
</evidence>
<evidence type="ECO:0000256" key="9">
    <source>
        <dbReference type="ARBA" id="ARBA00022729"/>
    </source>
</evidence>
<feature type="domain" description="EGF-like" evidence="22">
    <location>
        <begin position="1064"/>
        <end position="1102"/>
    </location>
</feature>
<dbReference type="Pfam" id="PF09064">
    <property type="entry name" value="EGF_Tme5"/>
    <property type="match status" value="1"/>
</dbReference>
<evidence type="ECO:0000256" key="16">
    <source>
        <dbReference type="ARBA" id="ARBA00023180"/>
    </source>
</evidence>
<name>A0A6J1UD72_9SAUR</name>
<dbReference type="CDD" id="cd00054">
    <property type="entry name" value="EGF_CA"/>
    <property type="match status" value="5"/>
</dbReference>
<keyword evidence="5" id="KW-0964">Secreted</keyword>
<dbReference type="PROSITE" id="PS01187">
    <property type="entry name" value="EGF_CA"/>
    <property type="match status" value="4"/>
</dbReference>
<feature type="domain" description="C-type lectin" evidence="23">
    <location>
        <begin position="672"/>
        <end position="790"/>
    </location>
</feature>
<dbReference type="SUPFAM" id="SSF56436">
    <property type="entry name" value="C-type lectin-like"/>
    <property type="match status" value="2"/>
</dbReference>
<evidence type="ECO:0000256" key="12">
    <source>
        <dbReference type="ARBA" id="ARBA00022974"/>
    </source>
</evidence>
<dbReference type="InterPro" id="IPR057350">
    <property type="entry name" value="THBD"/>
</dbReference>
<dbReference type="SMART" id="SM00181">
    <property type="entry name" value="EGF"/>
    <property type="match status" value="11"/>
</dbReference>
<feature type="transmembrane region" description="Helical" evidence="20">
    <location>
        <begin position="1139"/>
        <end position="1161"/>
    </location>
</feature>
<accession>A0A6J1UD72</accession>
<evidence type="ECO:0000256" key="1">
    <source>
        <dbReference type="ARBA" id="ARBA00004479"/>
    </source>
</evidence>
<dbReference type="RefSeq" id="XP_026528265.1">
    <property type="nucleotide sequence ID" value="XM_026672480.1"/>
</dbReference>
<comment type="subcellular location">
    <subcellularLocation>
        <location evidence="1">Membrane</location>
        <topology evidence="1">Single-pass type I membrane protein</topology>
    </subcellularLocation>
    <subcellularLocation>
        <location evidence="2">Secreted</location>
    </subcellularLocation>
</comment>
<dbReference type="Gene3D" id="2.10.25.10">
    <property type="entry name" value="Laminin"/>
    <property type="match status" value="11"/>
</dbReference>
<dbReference type="PROSITE" id="PS50041">
    <property type="entry name" value="C_TYPE_LECTIN_2"/>
    <property type="match status" value="2"/>
</dbReference>
<comment type="function">
    <text evidence="17">Endothelial cell receptor that plays a critical role in regulating several physiological processes including hemostasis, coagulation, fibrinolysis, inflammation, and angiogenesis. Acts as a cofactor for thrombin activation of protein C/PROC on the surface of vascular endothelial cells leading to initiation of the activated protein C anticoagulant pathway. Also accelerates the activation of the plasma carboxypeptidase B2/CPB2, which catalyzes removal of C-terminal basic amino acids from its substrates including kinins or anaphylatoxins leading to fibrinolysis inhibition. Plays critical protective roles in changing the cleavage specificity of protease-activated receptor 1/PAR1, inhibiting endothelial cell permeability and inflammation. Suppresses inflammation distinctly from its anticoagulant cofactor activity by sequestering HMGB1 thereby preventing it from engaging cellular receptors such as RAGE and contributing to the inflammatory response.</text>
</comment>
<dbReference type="Pfam" id="PF12662">
    <property type="entry name" value="cEGF"/>
    <property type="match status" value="2"/>
</dbReference>
<dbReference type="SMART" id="SM00179">
    <property type="entry name" value="EGF_CA"/>
    <property type="match status" value="7"/>
</dbReference>
<keyword evidence="24" id="KW-1185">Reference proteome</keyword>
<feature type="domain" description="EGF-like" evidence="22">
    <location>
        <begin position="413"/>
        <end position="451"/>
    </location>
</feature>
<keyword evidence="16" id="KW-0325">Glycoprotein</keyword>
<feature type="disulfide bond" evidence="19">
    <location>
        <begin position="376"/>
        <end position="386"/>
    </location>
</feature>
<evidence type="ECO:0000256" key="11">
    <source>
        <dbReference type="ARBA" id="ARBA00022737"/>
    </source>
</evidence>
<feature type="domain" description="EGF-like" evidence="22">
    <location>
        <begin position="291"/>
        <end position="325"/>
    </location>
</feature>
<dbReference type="PANTHER" id="PTHR14789:SF8">
    <property type="entry name" value="C-TYPE LECTIN DOMAIN FAMILY 14 MEMBER A PRECURSOR-RELATED"/>
    <property type="match status" value="1"/>
</dbReference>
<evidence type="ECO:0000256" key="13">
    <source>
        <dbReference type="ARBA" id="ARBA00022989"/>
    </source>
</evidence>
<dbReference type="Pfam" id="PF00059">
    <property type="entry name" value="Lectin_C"/>
    <property type="match status" value="2"/>
</dbReference>
<feature type="transmembrane region" description="Helical" evidence="20">
    <location>
        <begin position="530"/>
        <end position="553"/>
    </location>
</feature>
<evidence type="ECO:0000256" key="4">
    <source>
        <dbReference type="ARBA" id="ARBA00019822"/>
    </source>
</evidence>
<dbReference type="GO" id="GO:0005576">
    <property type="term" value="C:extracellular region"/>
    <property type="evidence" value="ECO:0007669"/>
    <property type="project" value="UniProtKB-SubCell"/>
</dbReference>
<dbReference type="KEGG" id="nss:113415194"/>
<feature type="signal peptide" evidence="21">
    <location>
        <begin position="1"/>
        <end position="26"/>
    </location>
</feature>
<evidence type="ECO:0000256" key="6">
    <source>
        <dbReference type="ARBA" id="ARBA00022536"/>
    </source>
</evidence>
<dbReference type="GO" id="GO:0005509">
    <property type="term" value="F:calcium ion binding"/>
    <property type="evidence" value="ECO:0007669"/>
    <property type="project" value="InterPro"/>
</dbReference>
<organism evidence="24 25">
    <name type="scientific">Notechis scutatus</name>
    <name type="common">mainland tiger snake</name>
    <dbReference type="NCBI Taxonomy" id="8663"/>
    <lineage>
        <taxon>Eukaryota</taxon>
        <taxon>Metazoa</taxon>
        <taxon>Chordata</taxon>
        <taxon>Craniata</taxon>
        <taxon>Vertebrata</taxon>
        <taxon>Euteleostomi</taxon>
        <taxon>Lepidosauria</taxon>
        <taxon>Squamata</taxon>
        <taxon>Bifurcata</taxon>
        <taxon>Unidentata</taxon>
        <taxon>Episquamata</taxon>
        <taxon>Toxicofera</taxon>
        <taxon>Serpentes</taxon>
        <taxon>Colubroidea</taxon>
        <taxon>Elapidae</taxon>
        <taxon>Hydrophiinae</taxon>
        <taxon>Notechis</taxon>
    </lineage>
</organism>
<keyword evidence="25" id="KW-0675">Receptor</keyword>
<dbReference type="FunFam" id="2.10.25.10:FF:000005">
    <property type="entry name" value="Fibrillin 2"/>
    <property type="match status" value="1"/>
</dbReference>
<feature type="domain" description="EGF-like" evidence="22">
    <location>
        <begin position="330"/>
        <end position="366"/>
    </location>
</feature>
<dbReference type="Pfam" id="PF25444">
    <property type="entry name" value="THBD"/>
    <property type="match status" value="1"/>
</dbReference>
<evidence type="ECO:0000256" key="3">
    <source>
        <dbReference type="ARBA" id="ARBA00006250"/>
    </source>
</evidence>
<dbReference type="CTD" id="22918"/>
<evidence type="ECO:0000256" key="15">
    <source>
        <dbReference type="ARBA" id="ARBA00023157"/>
    </source>
</evidence>
<evidence type="ECO:0000256" key="2">
    <source>
        <dbReference type="ARBA" id="ARBA00004613"/>
    </source>
</evidence>
<evidence type="ECO:0000259" key="22">
    <source>
        <dbReference type="PROSITE" id="PS50026"/>
    </source>
</evidence>
<dbReference type="Pfam" id="PF07645">
    <property type="entry name" value="EGF_CA"/>
    <property type="match status" value="4"/>
</dbReference>
<dbReference type="InterPro" id="IPR001881">
    <property type="entry name" value="EGF-like_Ca-bd_dom"/>
</dbReference>
<dbReference type="InterPro" id="IPR018097">
    <property type="entry name" value="EGF_Ca-bd_CS"/>
</dbReference>
<dbReference type="Pfam" id="PF00008">
    <property type="entry name" value="EGF"/>
    <property type="match status" value="1"/>
</dbReference>
<evidence type="ECO:0000256" key="19">
    <source>
        <dbReference type="PROSITE-ProRule" id="PRU00076"/>
    </source>
</evidence>
<gene>
    <name evidence="25" type="primary">CD93</name>
</gene>
<dbReference type="PROSITE" id="PS00010">
    <property type="entry name" value="ASX_HYDROXYL"/>
    <property type="match status" value="5"/>
</dbReference>
<evidence type="ECO:0000256" key="8">
    <source>
        <dbReference type="ARBA" id="ARBA00022692"/>
    </source>
</evidence>
<dbReference type="GO" id="GO:0004888">
    <property type="term" value="F:transmembrane signaling receptor activity"/>
    <property type="evidence" value="ECO:0007669"/>
    <property type="project" value="InterPro"/>
</dbReference>
<dbReference type="AlphaFoldDB" id="A0A6J1UD72"/>
<keyword evidence="8 20" id="KW-0812">Transmembrane</keyword>
<keyword evidence="15 19" id="KW-1015">Disulfide bond</keyword>
<sequence length="1198" mass="130333">MGIPQQVFWQLLILGLTVQPSEEVEALCSGTTCYTLNFGRFSWMDAQQKCKDNGGNLMTLKSQEEALLVPQLLTKMPKGEAGTVSEVRLWIGLHRKKGKCYDKHRPLRGFRWVTGGEDTQYSKWGQEPRETCLLNMCVALQGAPFSSQELPWVDSLCGNATAGLSGFLCKFSFQGMCRPLILAGPGVVSYSTPFGVATEFLVTVPFGSTADVACEPQGEEIPNIFLVCKPQPNSNVSEWSSPGPFCASPIYGCSYSNGGCEHECLNQGKGLFQCACRSGYQLGGDHLSCVPVDYCSSNPCQGQCKPYPGGFQCLCASGYILADDERSCIDVNECGALQSPCEQICVNTKGSFTCHCNLGYMPAESDHQACQDIDECARNTPCDQICVNTHGSFHCSCQPGYQLEGINSSSCLDIDECQEELCEHMCINQVGSYRCSCRDGWILAPNGISCLLDPTSSTSSTFIQGGEWIPTDIHPASELPALLTDPPLQAELEGSQDYTLQPAVVSSALEDKPHIRDERIDKNSHGSKQFLYLILGGVGVLFLVSFALAWVIYRKIKAKEVKKNSKNVTDNYSWVKDQGESRAAGSKEGLYCSSNHREHARTEQMPQPGKRYKCWGRLNGKRRRGTPVSLEERSPSSPANMWFLLVAMGSLRAGLASPVPSPAPIPLGAQCLGSACFGLFGTSRSFAEAGGVCEEGGGHLMTVRSTVAAEAIALLLLRDLPGSAWLGLRLPENRCVEPAKRLRGFQWVTGDEWTDFDAWASNGSDPKVPTCGPTCVAVTRQLKWQERACNASAEAVLCEYSYPNGTCGPLTDAFAVTYLTPFGARESDLVASPPGTTAELASLGALLECRAQGSNGTFQWGSAAPGAWDCQLQNGGCADQCHLDEQGRPYCACLEDKRLSEDQRSCWYPCASLGCQQHCAPQGDSGVCMCFEGYKLDSDGKSCLDIDDCQATPGLCEQECINTQGAFECRCWQGYSLMKDKCLPDKWACFDLTCEHECNIVNGEHKCTCFEGYTPDPKSPHKCLLVCDQDECPAQCDPHTLDLCYCPENFILDVKIDGVKVCIDINECESEFCGSLECINTPGSYSCICPDGRIQEADSFCEPPSEEPEEFSGQTEIYPKSTVPPSFAPPKDGRSQGTLVAIIVSVTLTVVMLVVIICYLVKKRYAAQSISDYKSQQSQSGVALQHVSPTCDSSRQKI</sequence>
<evidence type="ECO:0000313" key="25">
    <source>
        <dbReference type="RefSeq" id="XP_026528265.1"/>
    </source>
</evidence>
<dbReference type="InterPro" id="IPR051505">
    <property type="entry name" value="C-type_lectin_domain"/>
</dbReference>
<evidence type="ECO:0000256" key="5">
    <source>
        <dbReference type="ARBA" id="ARBA00022525"/>
    </source>
</evidence>
<dbReference type="InterPro" id="IPR000742">
    <property type="entry name" value="EGF"/>
</dbReference>
<evidence type="ECO:0000256" key="20">
    <source>
        <dbReference type="SAM" id="Phobius"/>
    </source>
</evidence>
<keyword evidence="9 21" id="KW-0732">Signal</keyword>
<dbReference type="SUPFAM" id="SSF57196">
    <property type="entry name" value="EGF/Laminin"/>
    <property type="match status" value="1"/>
</dbReference>
<feature type="chain" id="PRO_5027073721" description="Thrombomodulin" evidence="21">
    <location>
        <begin position="27"/>
        <end position="1198"/>
    </location>
</feature>
<comment type="caution">
    <text evidence="19">Lacks conserved residue(s) required for the propagation of feature annotation.</text>
</comment>
<dbReference type="GeneID" id="113415194"/>
<evidence type="ECO:0000313" key="24">
    <source>
        <dbReference type="Proteomes" id="UP000504612"/>
    </source>
</evidence>
<dbReference type="SUPFAM" id="SSF57184">
    <property type="entry name" value="Growth factor receptor domain"/>
    <property type="match status" value="4"/>
</dbReference>
<evidence type="ECO:0000256" key="21">
    <source>
        <dbReference type="SAM" id="SignalP"/>
    </source>
</evidence>
<dbReference type="Proteomes" id="UP000504612">
    <property type="component" value="Unplaced"/>
</dbReference>
<evidence type="ECO:0000256" key="7">
    <source>
        <dbReference type="ARBA" id="ARBA00022553"/>
    </source>
</evidence>
<dbReference type="PRINTS" id="PR00907">
    <property type="entry name" value="THRMBOMODULN"/>
</dbReference>
<dbReference type="PROSITE" id="PS01186">
    <property type="entry name" value="EGF_2"/>
    <property type="match status" value="2"/>
</dbReference>
<dbReference type="Gene3D" id="3.10.100.10">
    <property type="entry name" value="Mannose-Binding Protein A, subunit A"/>
    <property type="match status" value="2"/>
</dbReference>
<dbReference type="InterPro" id="IPR009030">
    <property type="entry name" value="Growth_fac_rcpt_cys_sf"/>
</dbReference>
<dbReference type="PANTHER" id="PTHR14789">
    <property type="entry name" value="CHONDROLECTIN VARIANT CHODLFDELTAE"/>
    <property type="match status" value="1"/>
</dbReference>
<dbReference type="InterPro" id="IPR000152">
    <property type="entry name" value="EGF-type_Asp/Asn_hydroxyl_site"/>
</dbReference>
<keyword evidence="14 20" id="KW-0472">Membrane</keyword>
<evidence type="ECO:0000256" key="17">
    <source>
        <dbReference type="ARBA" id="ARBA00045242"/>
    </source>
</evidence>
<keyword evidence="10" id="KW-0430">Lectin</keyword>
<evidence type="ECO:0000256" key="10">
    <source>
        <dbReference type="ARBA" id="ARBA00022734"/>
    </source>
</evidence>
<keyword evidence="7" id="KW-0597">Phosphoprotein</keyword>
<feature type="domain" description="C-type lectin" evidence="23">
    <location>
        <begin position="29"/>
        <end position="157"/>
    </location>
</feature>
<dbReference type="InterPro" id="IPR001304">
    <property type="entry name" value="C-type_lectin-like"/>
</dbReference>
<keyword evidence="12" id="KW-0654">Proteoglycan</keyword>
<dbReference type="SMART" id="SM00034">
    <property type="entry name" value="CLECT"/>
    <property type="match status" value="2"/>
</dbReference>
<dbReference type="PROSITE" id="PS50026">
    <property type="entry name" value="EGF_3"/>
    <property type="match status" value="5"/>
</dbReference>
<evidence type="ECO:0000256" key="18">
    <source>
        <dbReference type="ARBA" id="ARBA00046453"/>
    </source>
</evidence>
<dbReference type="InterPro" id="IPR015149">
    <property type="entry name" value="Tme5_EGF-like"/>
</dbReference>
<comment type="similarity">
    <text evidence="3">Belongs to the true venom lectin family.</text>
</comment>
<proteinExistence type="inferred from homology"/>
<keyword evidence="11" id="KW-0677">Repeat</keyword>
<dbReference type="GO" id="GO:0016020">
    <property type="term" value="C:membrane"/>
    <property type="evidence" value="ECO:0007669"/>
    <property type="project" value="UniProtKB-SubCell"/>
</dbReference>
<feature type="disulfide bond" evidence="19">
    <location>
        <begin position="1068"/>
        <end position="1078"/>
    </location>
</feature>
<keyword evidence="13 20" id="KW-1133">Transmembrane helix</keyword>
<evidence type="ECO:0000256" key="14">
    <source>
        <dbReference type="ARBA" id="ARBA00023136"/>
    </source>
</evidence>
<comment type="subunit">
    <text evidence="18">Interacts with ITGAL, ITGAM and ITGB2. Interacts with thrombin/F2; this interaction switches the specificity of thrombin from a procoagulant to an anticoagulant and antifibrinolytic protease. Interacts with ANGP1 and ANGP2; these interactions significantly inhibit the generation of activated PC and TAFIa/CPB2 by the thrombin/thrombomodulin complex. Interacts with PF4; this interaction enhances generation of activated protein C. Interacts with HMGB1; this interaction inhibits HMGB1 inflammatory activity.</text>
</comment>
<dbReference type="InterPro" id="IPR016187">
    <property type="entry name" value="CTDL_fold"/>
</dbReference>
<reference evidence="25" key="1">
    <citation type="submission" date="2025-08" db="UniProtKB">
        <authorList>
            <consortium name="RefSeq"/>
        </authorList>
    </citation>
    <scope>IDENTIFICATION</scope>
</reference>
<protein>
    <recommendedName>
        <fullName evidence="4">Thrombomodulin</fullName>
    </recommendedName>
</protein>
<dbReference type="InterPro" id="IPR026823">
    <property type="entry name" value="cEGF"/>
</dbReference>